<organism evidence="1">
    <name type="scientific">uncultured Caudovirales phage</name>
    <dbReference type="NCBI Taxonomy" id="2100421"/>
    <lineage>
        <taxon>Viruses</taxon>
        <taxon>Duplodnaviria</taxon>
        <taxon>Heunggongvirae</taxon>
        <taxon>Uroviricota</taxon>
        <taxon>Caudoviricetes</taxon>
        <taxon>Peduoviridae</taxon>
        <taxon>Maltschvirus</taxon>
        <taxon>Maltschvirus maltsch</taxon>
    </lineage>
</organism>
<dbReference type="EMBL" id="LR798428">
    <property type="protein sequence ID" value="CAB5231246.1"/>
    <property type="molecule type" value="Genomic_DNA"/>
</dbReference>
<evidence type="ECO:0000313" key="2">
    <source>
        <dbReference type="EMBL" id="CAB4184942.1"/>
    </source>
</evidence>
<gene>
    <name evidence="2" type="ORF">UFOVP1131_56</name>
    <name evidence="3" type="ORF">UFOVP1245_6</name>
    <name evidence="4" type="ORF">UFOVP1582_48</name>
    <name evidence="1" type="ORF">UFOVP966_70</name>
</gene>
<evidence type="ECO:0000313" key="1">
    <source>
        <dbReference type="EMBL" id="CAB4174693.1"/>
    </source>
</evidence>
<proteinExistence type="predicted"/>
<evidence type="ECO:0000313" key="3">
    <source>
        <dbReference type="EMBL" id="CAB4192232.1"/>
    </source>
</evidence>
<dbReference type="EMBL" id="LR797185">
    <property type="protein sequence ID" value="CAB4192232.1"/>
    <property type="molecule type" value="Genomic_DNA"/>
</dbReference>
<dbReference type="EMBL" id="LR796919">
    <property type="protein sequence ID" value="CAB4174693.1"/>
    <property type="molecule type" value="Genomic_DNA"/>
</dbReference>
<reference evidence="1" key="1">
    <citation type="submission" date="2020-05" db="EMBL/GenBank/DDBJ databases">
        <authorList>
            <person name="Chiriac C."/>
            <person name="Salcher M."/>
            <person name="Ghai R."/>
            <person name="Kavagutti S V."/>
        </authorList>
    </citation>
    <scope>NUCLEOTIDE SEQUENCE</scope>
</reference>
<protein>
    <submittedName>
        <fullName evidence="1">Uncharacterized protein</fullName>
    </submittedName>
</protein>
<accession>A0A6J5PSP1</accession>
<name>A0A6J5PSP1_9CAUD</name>
<sequence>MASLNEVRPTRVLTLNDLADIEDKFGGLDKVDLTKFTVLRYILWLVLKKDDVKLDERTVGDQFSLDTMREEIDKVLRSSGLIGAADEEGAEGKVAGA</sequence>
<evidence type="ECO:0000313" key="4">
    <source>
        <dbReference type="EMBL" id="CAB5231246.1"/>
    </source>
</evidence>
<dbReference type="EMBL" id="LR797071">
    <property type="protein sequence ID" value="CAB4184942.1"/>
    <property type="molecule type" value="Genomic_DNA"/>
</dbReference>